<evidence type="ECO:0000313" key="3">
    <source>
        <dbReference type="Proteomes" id="UP000013167"/>
    </source>
</evidence>
<dbReference type="AlphaFoldDB" id="N0E2J6"/>
<sequence>MHALLTALLGLTGAGLALWGFGRTLRHRYRARRPGFSRLGRRSGWALYAAGGLLLLLPDVLAGVVVAAGSTSSDVTAVLGSLAWLLWRAAVVLGWGIGAIILALTSERVVRPIHGGVTGVIAAVPRRDDLAHARLRRQAGYGDFPREWAALIEHDRALAHRLLGQGNHFEETAHQAALRDWSDPVTVRAMEALVECDRVRTPVPPRGTRDVIGTDYGRAVAAFEQAVTAAEANAADRHATAS</sequence>
<evidence type="ECO:0000256" key="1">
    <source>
        <dbReference type="SAM" id="Phobius"/>
    </source>
</evidence>
<protein>
    <submittedName>
        <fullName evidence="2">Uncharacterized protein</fullName>
    </submittedName>
</protein>
<dbReference type="HOGENOM" id="CLU_1146744_0_0_11"/>
<dbReference type="OrthoDB" id="37282at85021"/>
<accession>N0E2J6</accession>
<keyword evidence="1" id="KW-1133">Transmembrane helix</keyword>
<keyword evidence="1" id="KW-0472">Membrane</keyword>
<keyword evidence="3" id="KW-1185">Reference proteome</keyword>
<reference evidence="2 3" key="1">
    <citation type="journal article" date="2013" name="ISME J.">
        <title>A metabolic model for members of the genus Tetrasphaera involved in enhanced biological phosphorus removal.</title>
        <authorList>
            <person name="Kristiansen R."/>
            <person name="Nguyen H.T.T."/>
            <person name="Saunders A.M."/>
            <person name="Nielsen J.L."/>
            <person name="Wimmer R."/>
            <person name="Le V.Q."/>
            <person name="McIlroy S.J."/>
            <person name="Petrovski S."/>
            <person name="Seviour R.J."/>
            <person name="Calteau A."/>
            <person name="Nielsen K.L."/>
            <person name="Nielsen P.H."/>
        </authorList>
    </citation>
    <scope>NUCLEOTIDE SEQUENCE [LARGE SCALE GENOMIC DNA]</scope>
    <source>
        <strain evidence="2 3">Lp2</strain>
    </source>
</reference>
<dbReference type="EMBL" id="CAIZ01000038">
    <property type="protein sequence ID" value="CCH69119.1"/>
    <property type="molecule type" value="Genomic_DNA"/>
</dbReference>
<proteinExistence type="predicted"/>
<organism evidence="2 3">
    <name type="scientific">Phycicoccus elongatus Lp2</name>
    <dbReference type="NCBI Taxonomy" id="1193181"/>
    <lineage>
        <taxon>Bacteria</taxon>
        <taxon>Bacillati</taxon>
        <taxon>Actinomycetota</taxon>
        <taxon>Actinomycetes</taxon>
        <taxon>Micrococcales</taxon>
        <taxon>Intrasporangiaceae</taxon>
        <taxon>Phycicoccus</taxon>
    </lineage>
</organism>
<comment type="caution">
    <text evidence="2">The sequence shown here is derived from an EMBL/GenBank/DDBJ whole genome shotgun (WGS) entry which is preliminary data.</text>
</comment>
<feature type="transmembrane region" description="Helical" evidence="1">
    <location>
        <begin position="6"/>
        <end position="25"/>
    </location>
</feature>
<gene>
    <name evidence="2" type="ORF">BN10_1320018</name>
</gene>
<dbReference type="RefSeq" id="WP_010851869.1">
    <property type="nucleotide sequence ID" value="NZ_HF570956.1"/>
</dbReference>
<feature type="transmembrane region" description="Helical" evidence="1">
    <location>
        <begin position="45"/>
        <end position="70"/>
    </location>
</feature>
<dbReference type="Proteomes" id="UP000013167">
    <property type="component" value="Unassembled WGS sequence"/>
</dbReference>
<feature type="transmembrane region" description="Helical" evidence="1">
    <location>
        <begin position="82"/>
        <end position="104"/>
    </location>
</feature>
<evidence type="ECO:0000313" key="2">
    <source>
        <dbReference type="EMBL" id="CCH69119.1"/>
    </source>
</evidence>
<keyword evidence="1" id="KW-0812">Transmembrane</keyword>
<name>N0E2J6_9MICO</name>
<dbReference type="STRING" id="1193181.BN10_1320018"/>
<dbReference type="eggNOG" id="ENOG50311IQ">
    <property type="taxonomic scope" value="Bacteria"/>
</dbReference>